<dbReference type="Pfam" id="PF01722">
    <property type="entry name" value="BolA"/>
    <property type="match status" value="1"/>
</dbReference>
<dbReference type="PIRSF" id="PIRSF003113">
    <property type="entry name" value="BolA"/>
    <property type="match status" value="1"/>
</dbReference>
<dbReference type="InterPro" id="IPR002634">
    <property type="entry name" value="BolA"/>
</dbReference>
<dbReference type="Gene3D" id="3.30.300.90">
    <property type="entry name" value="BolA-like"/>
    <property type="match status" value="1"/>
</dbReference>
<evidence type="ECO:0000256" key="1">
    <source>
        <dbReference type="RuleBase" id="RU003860"/>
    </source>
</evidence>
<dbReference type="PANTHER" id="PTHR46230">
    <property type="match status" value="1"/>
</dbReference>
<proteinExistence type="inferred from homology"/>
<dbReference type="STRING" id="299262.BWR18_09110"/>
<dbReference type="KEGG" id="tom:BWR18_09110"/>
<reference evidence="2 3" key="1">
    <citation type="submission" date="2017-01" db="EMBL/GenBank/DDBJ databases">
        <title>Complete genome of Tateyamaria omphalii DOK1-4 isolated from seawater in Dokdo.</title>
        <authorList>
            <person name="Kim J.H."/>
            <person name="Chi W.-J."/>
        </authorList>
    </citation>
    <scope>NUCLEOTIDE SEQUENCE [LARGE SCALE GENOMIC DNA]</scope>
    <source>
        <strain evidence="2 3">DOK1-4</strain>
    </source>
</reference>
<dbReference type="InterPro" id="IPR036065">
    <property type="entry name" value="BolA-like_sf"/>
</dbReference>
<dbReference type="EMBL" id="CP019312">
    <property type="protein sequence ID" value="APX13793.1"/>
    <property type="molecule type" value="Genomic_DNA"/>
</dbReference>
<sequence>MTVRQEIEDKLRAAFQTRDIQVVDDSASHAGHAGAPAAGQSHFNVMLRSPEFAGKNRIARHRAVHAALGPDLIGRIHALALDLDV</sequence>
<dbReference type="SUPFAM" id="SSF82657">
    <property type="entry name" value="BolA-like"/>
    <property type="match status" value="1"/>
</dbReference>
<organism evidence="2 3">
    <name type="scientific">Tateyamaria omphalii</name>
    <dbReference type="NCBI Taxonomy" id="299262"/>
    <lineage>
        <taxon>Bacteria</taxon>
        <taxon>Pseudomonadati</taxon>
        <taxon>Pseudomonadota</taxon>
        <taxon>Alphaproteobacteria</taxon>
        <taxon>Rhodobacterales</taxon>
        <taxon>Roseobacteraceae</taxon>
        <taxon>Tateyamaria</taxon>
    </lineage>
</organism>
<dbReference type="RefSeq" id="WP_076630223.1">
    <property type="nucleotide sequence ID" value="NZ_CP019312.1"/>
</dbReference>
<dbReference type="OrthoDB" id="9811118at2"/>
<evidence type="ECO:0000313" key="2">
    <source>
        <dbReference type="EMBL" id="APX13793.1"/>
    </source>
</evidence>
<keyword evidence="3" id="KW-1185">Reference proteome</keyword>
<comment type="similarity">
    <text evidence="1">Belongs to the BolA/IbaG family.</text>
</comment>
<dbReference type="AlphaFoldDB" id="A0A1P8N0J6"/>
<gene>
    <name evidence="2" type="ORF">BWR18_09110</name>
</gene>
<protein>
    <submittedName>
        <fullName evidence="2">BolA family transcriptional regulator</fullName>
    </submittedName>
</protein>
<dbReference type="GO" id="GO:0016226">
    <property type="term" value="P:iron-sulfur cluster assembly"/>
    <property type="evidence" value="ECO:0007669"/>
    <property type="project" value="TreeGrafter"/>
</dbReference>
<dbReference type="Proteomes" id="UP000186336">
    <property type="component" value="Chromosome"/>
</dbReference>
<name>A0A1P8N0J6_9RHOB</name>
<accession>A0A1P8N0J6</accession>
<evidence type="ECO:0000313" key="3">
    <source>
        <dbReference type="Proteomes" id="UP000186336"/>
    </source>
</evidence>
<dbReference type="PANTHER" id="PTHR46230:SF7">
    <property type="entry name" value="BOLA-LIKE PROTEIN 1"/>
    <property type="match status" value="1"/>
</dbReference>